<dbReference type="PROSITE" id="PS50157">
    <property type="entry name" value="ZINC_FINGER_C2H2_2"/>
    <property type="match status" value="1"/>
</dbReference>
<evidence type="ECO:0000313" key="2">
    <source>
        <dbReference type="EMBL" id="GAA0675810.1"/>
    </source>
</evidence>
<organism evidence="2 3">
    <name type="scientific">Natronoarchaeum mannanilyticum</name>
    <dbReference type="NCBI Taxonomy" id="926360"/>
    <lineage>
        <taxon>Archaea</taxon>
        <taxon>Methanobacteriati</taxon>
        <taxon>Methanobacteriota</taxon>
        <taxon>Stenosarchaea group</taxon>
        <taxon>Halobacteria</taxon>
        <taxon>Halobacteriales</taxon>
        <taxon>Natronoarchaeaceae</taxon>
    </lineage>
</organism>
<dbReference type="RefSeq" id="WP_343774310.1">
    <property type="nucleotide sequence ID" value="NZ_BAAADV010000004.1"/>
</dbReference>
<dbReference type="Proteomes" id="UP001500420">
    <property type="component" value="Unassembled WGS sequence"/>
</dbReference>
<feature type="domain" description="C2H2-type" evidence="1">
    <location>
        <begin position="13"/>
        <end position="40"/>
    </location>
</feature>
<comment type="caution">
    <text evidence="2">The sequence shown here is derived from an EMBL/GenBank/DDBJ whole genome shotgun (WGS) entry which is preliminary data.</text>
</comment>
<evidence type="ECO:0000313" key="3">
    <source>
        <dbReference type="Proteomes" id="UP001500420"/>
    </source>
</evidence>
<sequence length="44" mass="5266">MVVQTERDEITWYECEECGLLFDDEDDANKHEEHCDAEEPSYLQ</sequence>
<dbReference type="AlphaFoldDB" id="A0AAV3TC10"/>
<dbReference type="Pfam" id="PF23447">
    <property type="entry name" value="DUF7128"/>
    <property type="match status" value="1"/>
</dbReference>
<dbReference type="InterPro" id="IPR013087">
    <property type="entry name" value="Znf_C2H2_type"/>
</dbReference>
<reference evidence="2 3" key="1">
    <citation type="journal article" date="2019" name="Int. J. Syst. Evol. Microbiol.">
        <title>The Global Catalogue of Microorganisms (GCM) 10K type strain sequencing project: providing services to taxonomists for standard genome sequencing and annotation.</title>
        <authorList>
            <consortium name="The Broad Institute Genomics Platform"/>
            <consortium name="The Broad Institute Genome Sequencing Center for Infectious Disease"/>
            <person name="Wu L."/>
            <person name="Ma J."/>
        </authorList>
    </citation>
    <scope>NUCLEOTIDE SEQUENCE [LARGE SCALE GENOMIC DNA]</scope>
    <source>
        <strain evidence="2 3">JCM 16328</strain>
    </source>
</reference>
<proteinExistence type="predicted"/>
<evidence type="ECO:0000259" key="1">
    <source>
        <dbReference type="PROSITE" id="PS50157"/>
    </source>
</evidence>
<protein>
    <recommendedName>
        <fullName evidence="1">C2H2-type domain-containing protein</fullName>
    </recommendedName>
</protein>
<keyword evidence="3" id="KW-1185">Reference proteome</keyword>
<accession>A0AAV3TC10</accession>
<dbReference type="InterPro" id="IPR055552">
    <property type="entry name" value="DUF7128"/>
</dbReference>
<name>A0AAV3TC10_9EURY</name>
<dbReference type="EMBL" id="BAAADV010000004">
    <property type="protein sequence ID" value="GAA0675810.1"/>
    <property type="molecule type" value="Genomic_DNA"/>
</dbReference>
<gene>
    <name evidence="2" type="ORF">GCM10009020_24460</name>
</gene>